<reference evidence="2" key="2">
    <citation type="submission" date="2023-06" db="EMBL/GenBank/DDBJ databases">
        <authorList>
            <person name="Ma L."/>
            <person name="Liu K.-W."/>
            <person name="Li Z."/>
            <person name="Hsiao Y.-Y."/>
            <person name="Qi Y."/>
            <person name="Fu T."/>
            <person name="Tang G."/>
            <person name="Zhang D."/>
            <person name="Sun W.-H."/>
            <person name="Liu D.-K."/>
            <person name="Li Y."/>
            <person name="Chen G.-Z."/>
            <person name="Liu X.-D."/>
            <person name="Liao X.-Y."/>
            <person name="Jiang Y.-T."/>
            <person name="Yu X."/>
            <person name="Hao Y."/>
            <person name="Huang J."/>
            <person name="Zhao X.-W."/>
            <person name="Ke S."/>
            <person name="Chen Y.-Y."/>
            <person name="Wu W.-L."/>
            <person name="Hsu J.-L."/>
            <person name="Lin Y.-F."/>
            <person name="Huang M.-D."/>
            <person name="Li C.-Y."/>
            <person name="Huang L."/>
            <person name="Wang Z.-W."/>
            <person name="Zhao X."/>
            <person name="Zhong W.-Y."/>
            <person name="Peng D.-H."/>
            <person name="Ahmad S."/>
            <person name="Lan S."/>
            <person name="Zhang J.-S."/>
            <person name="Tsai W.-C."/>
            <person name="Van De Peer Y."/>
            <person name="Liu Z.-J."/>
        </authorList>
    </citation>
    <scope>NUCLEOTIDE SEQUENCE</scope>
    <source>
        <strain evidence="2">CP</strain>
        <tissue evidence="2">Leaves</tissue>
    </source>
</reference>
<dbReference type="Proteomes" id="UP001180020">
    <property type="component" value="Unassembled WGS sequence"/>
</dbReference>
<dbReference type="AlphaFoldDB" id="A0AAV9F6Z6"/>
<gene>
    <name evidence="2" type="ORF">QJS10_CPA03g01798</name>
</gene>
<protein>
    <submittedName>
        <fullName evidence="2">Uncharacterized protein</fullName>
    </submittedName>
</protein>
<organism evidence="2 3">
    <name type="scientific">Acorus calamus</name>
    <name type="common">Sweet flag</name>
    <dbReference type="NCBI Taxonomy" id="4465"/>
    <lineage>
        <taxon>Eukaryota</taxon>
        <taxon>Viridiplantae</taxon>
        <taxon>Streptophyta</taxon>
        <taxon>Embryophyta</taxon>
        <taxon>Tracheophyta</taxon>
        <taxon>Spermatophyta</taxon>
        <taxon>Magnoliopsida</taxon>
        <taxon>Liliopsida</taxon>
        <taxon>Acoraceae</taxon>
        <taxon>Acorus</taxon>
    </lineage>
</organism>
<accession>A0AAV9F6Z6</accession>
<evidence type="ECO:0000256" key="1">
    <source>
        <dbReference type="SAM" id="MobiDB-lite"/>
    </source>
</evidence>
<dbReference type="EMBL" id="JAUJYO010000003">
    <property type="protein sequence ID" value="KAK1320362.1"/>
    <property type="molecule type" value="Genomic_DNA"/>
</dbReference>
<reference evidence="2" key="1">
    <citation type="journal article" date="2023" name="Nat. Commun.">
        <title>Diploid and tetraploid genomes of Acorus and the evolution of monocots.</title>
        <authorList>
            <person name="Ma L."/>
            <person name="Liu K.W."/>
            <person name="Li Z."/>
            <person name="Hsiao Y.Y."/>
            <person name="Qi Y."/>
            <person name="Fu T."/>
            <person name="Tang G.D."/>
            <person name="Zhang D."/>
            <person name="Sun W.H."/>
            <person name="Liu D.K."/>
            <person name="Li Y."/>
            <person name="Chen G.Z."/>
            <person name="Liu X.D."/>
            <person name="Liao X.Y."/>
            <person name="Jiang Y.T."/>
            <person name="Yu X."/>
            <person name="Hao Y."/>
            <person name="Huang J."/>
            <person name="Zhao X.W."/>
            <person name="Ke S."/>
            <person name="Chen Y.Y."/>
            <person name="Wu W.L."/>
            <person name="Hsu J.L."/>
            <person name="Lin Y.F."/>
            <person name="Huang M.D."/>
            <person name="Li C.Y."/>
            <person name="Huang L."/>
            <person name="Wang Z.W."/>
            <person name="Zhao X."/>
            <person name="Zhong W.Y."/>
            <person name="Peng D.H."/>
            <person name="Ahmad S."/>
            <person name="Lan S."/>
            <person name="Zhang J.S."/>
            <person name="Tsai W.C."/>
            <person name="Van de Peer Y."/>
            <person name="Liu Z.J."/>
        </authorList>
    </citation>
    <scope>NUCLEOTIDE SEQUENCE</scope>
    <source>
        <strain evidence="2">CP</strain>
    </source>
</reference>
<keyword evidence="3" id="KW-1185">Reference proteome</keyword>
<proteinExistence type="predicted"/>
<comment type="caution">
    <text evidence="2">The sequence shown here is derived from an EMBL/GenBank/DDBJ whole genome shotgun (WGS) entry which is preliminary data.</text>
</comment>
<name>A0AAV9F6Z6_ACOCL</name>
<evidence type="ECO:0000313" key="2">
    <source>
        <dbReference type="EMBL" id="KAK1320362.1"/>
    </source>
</evidence>
<evidence type="ECO:0000313" key="3">
    <source>
        <dbReference type="Proteomes" id="UP001180020"/>
    </source>
</evidence>
<feature type="region of interest" description="Disordered" evidence="1">
    <location>
        <begin position="1"/>
        <end position="22"/>
    </location>
</feature>
<sequence length="68" mass="8039">MQRSRSYLKNTPQMKMQPSRNSQVLRVLERHIRYAVNSCKIADHQEDHGSTWTDHFRMSINCLYLGCA</sequence>